<organism evidence="3 4">
    <name type="scientific">Pseudorhodoferax soli</name>
    <dbReference type="NCBI Taxonomy" id="545864"/>
    <lineage>
        <taxon>Bacteria</taxon>
        <taxon>Pseudomonadati</taxon>
        <taxon>Pseudomonadota</taxon>
        <taxon>Betaproteobacteria</taxon>
        <taxon>Burkholderiales</taxon>
        <taxon>Comamonadaceae</taxon>
    </lineage>
</organism>
<comment type="caution">
    <text evidence="3">The sequence shown here is derived from an EMBL/GenBank/DDBJ whole genome shotgun (WGS) entry which is preliminary data.</text>
</comment>
<evidence type="ECO:0000313" key="4">
    <source>
        <dbReference type="Proteomes" id="UP000252884"/>
    </source>
</evidence>
<dbReference type="OrthoDB" id="9762009at2"/>
<keyword evidence="1" id="KW-0812">Transmembrane</keyword>
<dbReference type="GO" id="GO:0032049">
    <property type="term" value="P:cardiolipin biosynthetic process"/>
    <property type="evidence" value="ECO:0007669"/>
    <property type="project" value="UniProtKB-ARBA"/>
</dbReference>
<proteinExistence type="predicted"/>
<evidence type="ECO:0000313" key="3">
    <source>
        <dbReference type="EMBL" id="RCW64720.1"/>
    </source>
</evidence>
<dbReference type="AlphaFoldDB" id="A0A368X9U9"/>
<name>A0A368X9U9_9BURK</name>
<evidence type="ECO:0000259" key="2">
    <source>
        <dbReference type="PROSITE" id="PS50035"/>
    </source>
</evidence>
<dbReference type="CDD" id="cd09110">
    <property type="entry name" value="PLDc_CLS_1"/>
    <property type="match status" value="1"/>
</dbReference>
<gene>
    <name evidence="3" type="ORF">DES41_11432</name>
</gene>
<feature type="transmembrane region" description="Helical" evidence="1">
    <location>
        <begin position="6"/>
        <end position="26"/>
    </location>
</feature>
<dbReference type="GO" id="GO:0030572">
    <property type="term" value="F:phosphatidyltransferase activity"/>
    <property type="evidence" value="ECO:0007669"/>
    <property type="project" value="UniProtKB-ARBA"/>
</dbReference>
<feature type="domain" description="PLD phosphodiesterase" evidence="2">
    <location>
        <begin position="157"/>
        <end position="184"/>
    </location>
</feature>
<dbReference type="Pfam" id="PF13091">
    <property type="entry name" value="PLDc_2"/>
    <property type="match status" value="2"/>
</dbReference>
<dbReference type="Gene3D" id="3.30.870.10">
    <property type="entry name" value="Endonuclease Chain A"/>
    <property type="match status" value="2"/>
</dbReference>
<dbReference type="EMBL" id="QPJK01000014">
    <property type="protein sequence ID" value="RCW64720.1"/>
    <property type="molecule type" value="Genomic_DNA"/>
</dbReference>
<reference evidence="3 4" key="1">
    <citation type="submission" date="2018-07" db="EMBL/GenBank/DDBJ databases">
        <title>Genomic Encyclopedia of Type Strains, Phase IV (KMG-IV): sequencing the most valuable type-strain genomes for metagenomic binning, comparative biology and taxonomic classification.</title>
        <authorList>
            <person name="Goeker M."/>
        </authorList>
    </citation>
    <scope>NUCLEOTIDE SEQUENCE [LARGE SCALE GENOMIC DNA]</scope>
    <source>
        <strain evidence="3 4">DSM 21634</strain>
    </source>
</reference>
<protein>
    <submittedName>
        <fullName evidence="3">Cardiolipin synthase</fullName>
    </submittedName>
</protein>
<sequence>MNAWPQWAAGIAAGIAGVLLLVLWSVRRHRPPSLGMACEGDMASLTDSLAGLSLGTVVPGNAVELVLDDAFFDAVEEQIGAARHTVHLENFLWKKGVVATRMTTALCKAARRGVCVRVLLDGMGGRRMGRAARRALRAAGCRVAFFHRWSLRNLGVLTDRDHRKLVITDGHTALVGGHCYTDAWLGDHIPATEQLPAYDVSVRVRGPIVHTLQGAFSENWAGETGELFAGDAVFPPLQPAGAIAMHAAYAKPERSAPAVKILHHAAICMAHRRIQVQNPYFIPKPEAIDAFGAAVRRGVEVRVLMPAIDATDNPVVNLAARRNFGKLLRCGVQLFECHKGLIHQKVMTIDGSWSAVGSSNFDDRSFDTNDELTLGILDDGVARQLDALFERLLRSARPVSLQEWEHRPLHRRLQEHACYSLRQVL</sequence>
<dbReference type="PANTHER" id="PTHR21248:SF12">
    <property type="entry name" value="CARDIOLIPIN SYNTHASE C"/>
    <property type="match status" value="1"/>
</dbReference>
<keyword evidence="1" id="KW-0472">Membrane</keyword>
<dbReference type="InterPro" id="IPR001736">
    <property type="entry name" value="PLipase_D/transphosphatidylase"/>
</dbReference>
<dbReference type="CDD" id="cd09112">
    <property type="entry name" value="PLDc_CLS_2"/>
    <property type="match status" value="1"/>
</dbReference>
<dbReference type="PROSITE" id="PS50035">
    <property type="entry name" value="PLD"/>
    <property type="match status" value="2"/>
</dbReference>
<dbReference type="PANTHER" id="PTHR21248">
    <property type="entry name" value="CARDIOLIPIN SYNTHASE"/>
    <property type="match status" value="1"/>
</dbReference>
<evidence type="ECO:0000256" key="1">
    <source>
        <dbReference type="SAM" id="Phobius"/>
    </source>
</evidence>
<dbReference type="InterPro" id="IPR025202">
    <property type="entry name" value="PLD-like_dom"/>
</dbReference>
<keyword evidence="4" id="KW-1185">Reference proteome</keyword>
<dbReference type="SUPFAM" id="SSF56024">
    <property type="entry name" value="Phospholipase D/nuclease"/>
    <property type="match status" value="2"/>
</dbReference>
<keyword evidence="1" id="KW-1133">Transmembrane helix</keyword>
<dbReference type="SMART" id="SM00155">
    <property type="entry name" value="PLDc"/>
    <property type="match status" value="2"/>
</dbReference>
<dbReference type="Proteomes" id="UP000252884">
    <property type="component" value="Unassembled WGS sequence"/>
</dbReference>
<dbReference type="RefSeq" id="WP_114472101.1">
    <property type="nucleotide sequence ID" value="NZ_QPJK01000014.1"/>
</dbReference>
<feature type="domain" description="PLD phosphodiesterase" evidence="2">
    <location>
        <begin position="338"/>
        <end position="365"/>
    </location>
</feature>
<accession>A0A368X9U9</accession>